<dbReference type="PRINTS" id="PR01210">
    <property type="entry name" value="GGTRANSPTASE"/>
</dbReference>
<dbReference type="PANTHER" id="PTHR43199:SF1">
    <property type="entry name" value="GLUTATHIONE HYDROLASE PROENZYME"/>
    <property type="match status" value="1"/>
</dbReference>
<organism evidence="5">
    <name type="scientific">Pedococcus sp. KACC 23699</name>
    <dbReference type="NCBI Taxonomy" id="3149228"/>
    <lineage>
        <taxon>Bacteria</taxon>
        <taxon>Bacillati</taxon>
        <taxon>Actinomycetota</taxon>
        <taxon>Actinomycetes</taxon>
        <taxon>Micrococcales</taxon>
        <taxon>Intrasporangiaceae</taxon>
        <taxon>Pedococcus</taxon>
    </lineage>
</organism>
<evidence type="ECO:0000256" key="3">
    <source>
        <dbReference type="ARBA" id="ARBA00022801"/>
    </source>
</evidence>
<dbReference type="AlphaFoldDB" id="A0AAU7JXS5"/>
<keyword evidence="4" id="KW-0865">Zymogen</keyword>
<protein>
    <submittedName>
        <fullName evidence="5">Gamma-glutamyltransferase</fullName>
        <ecNumber evidence="5">2.3.2.2</ecNumber>
    </submittedName>
</protein>
<evidence type="ECO:0000256" key="4">
    <source>
        <dbReference type="ARBA" id="ARBA00023145"/>
    </source>
</evidence>
<dbReference type="Pfam" id="PF01019">
    <property type="entry name" value="G_glu_transpept"/>
    <property type="match status" value="1"/>
</dbReference>
<comment type="similarity">
    <text evidence="1">Belongs to the gamma-glutamyltransferase family.</text>
</comment>
<evidence type="ECO:0000256" key="2">
    <source>
        <dbReference type="ARBA" id="ARBA00022679"/>
    </source>
</evidence>
<dbReference type="EC" id="2.3.2.2" evidence="5"/>
<dbReference type="InterPro" id="IPR043137">
    <property type="entry name" value="GGT_ssub_C"/>
</dbReference>
<dbReference type="GO" id="GO:0103068">
    <property type="term" value="F:leukotriene C4 gamma-glutamyl transferase activity"/>
    <property type="evidence" value="ECO:0007669"/>
    <property type="project" value="UniProtKB-EC"/>
</dbReference>
<dbReference type="Gene3D" id="3.60.20.40">
    <property type="match status" value="1"/>
</dbReference>
<dbReference type="InterPro" id="IPR029055">
    <property type="entry name" value="Ntn_hydrolases_N"/>
</dbReference>
<dbReference type="EMBL" id="CP157483">
    <property type="protein sequence ID" value="XBO45227.1"/>
    <property type="molecule type" value="Genomic_DNA"/>
</dbReference>
<sequence>MDRRVAVAGTGPVSAEAGVAAVRAGGNAVDAAIAAIVAAMSTEPGIVSMLGGAFVSIWPAGGEPEVIDGNVEMPGRELPRERFGTGLREIVTDYGGGLTLYAGHGSVATPGAFAALGMAHQRHGSARWAEVLAPSVATARDGYHLGTAAASYLAITGHSVFGWDEHTAPLVRRVDGSAFAPGELITNPDLATTLEQLGERGADDLYSGELAARISDDCAARGGLVTAADLAAYRAVVRTPLRMRLGDWDVATNPPPSVGGPMLAVMLRELGADVWDWKQVIDVQRRVLAYRHKVHDLSTDLEEDGYALLELVERHGLAGLPTSSSTANVSAVDSDGTVCAITASSGYGSGATVPGTGMMLNNCLGEPELNRLGLHALTPGTRLASNMAPSVARSGAGAALAIGSPGADRITTALMQVLGRYCHHGDSLQQAIDAPRAHVRILEDGSTRVDHEDDPAIAAAVSAMGLPAFVHDQISMFFGGVGAAARGADGDLVAAGDPRREAATRIG</sequence>
<keyword evidence="3" id="KW-0378">Hydrolase</keyword>
<accession>A0AAU7JXS5</accession>
<dbReference type="GO" id="GO:0016787">
    <property type="term" value="F:hydrolase activity"/>
    <property type="evidence" value="ECO:0007669"/>
    <property type="project" value="UniProtKB-KW"/>
</dbReference>
<reference evidence="5" key="1">
    <citation type="submission" date="2024-05" db="EMBL/GenBank/DDBJ databases">
        <authorList>
            <person name="Kim S."/>
            <person name="Heo J."/>
            <person name="Choi H."/>
            <person name="Choi Y."/>
            <person name="Kwon S.-W."/>
            <person name="Kim Y."/>
        </authorList>
    </citation>
    <scope>NUCLEOTIDE SEQUENCE</scope>
    <source>
        <strain evidence="5">KACC 23699</strain>
    </source>
</reference>
<keyword evidence="2 5" id="KW-0808">Transferase</keyword>
<dbReference type="PANTHER" id="PTHR43199">
    <property type="entry name" value="GLUTATHIONE HYDROLASE"/>
    <property type="match status" value="1"/>
</dbReference>
<name>A0AAU7JXS5_9MICO</name>
<gene>
    <name evidence="5" type="ORF">ABEG17_07800</name>
</gene>
<dbReference type="InterPro" id="IPR051792">
    <property type="entry name" value="GGT_bact"/>
</dbReference>
<dbReference type="RefSeq" id="WP_406832719.1">
    <property type="nucleotide sequence ID" value="NZ_CP157483.1"/>
</dbReference>
<evidence type="ECO:0000256" key="1">
    <source>
        <dbReference type="ARBA" id="ARBA00009381"/>
    </source>
</evidence>
<proteinExistence type="inferred from homology"/>
<dbReference type="SUPFAM" id="SSF56235">
    <property type="entry name" value="N-terminal nucleophile aminohydrolases (Ntn hydrolases)"/>
    <property type="match status" value="1"/>
</dbReference>
<keyword evidence="5" id="KW-0012">Acyltransferase</keyword>
<evidence type="ECO:0000313" key="5">
    <source>
        <dbReference type="EMBL" id="XBO45227.1"/>
    </source>
</evidence>